<evidence type="ECO:0000256" key="1">
    <source>
        <dbReference type="SAM" id="Phobius"/>
    </source>
</evidence>
<evidence type="ECO:0000313" key="2">
    <source>
        <dbReference type="EMBL" id="QHT39030.1"/>
    </source>
</evidence>
<keyword evidence="1" id="KW-0472">Membrane</keyword>
<keyword evidence="1" id="KW-0812">Transmembrane</keyword>
<dbReference type="AlphaFoldDB" id="A0A6C0FHD3"/>
<protein>
    <submittedName>
        <fullName evidence="2">Uncharacterized protein</fullName>
    </submittedName>
</protein>
<organism evidence="2">
    <name type="scientific">viral metagenome</name>
    <dbReference type="NCBI Taxonomy" id="1070528"/>
    <lineage>
        <taxon>unclassified sequences</taxon>
        <taxon>metagenomes</taxon>
        <taxon>organismal metagenomes</taxon>
    </lineage>
</organism>
<dbReference type="EMBL" id="MN738838">
    <property type="protein sequence ID" value="QHT39030.1"/>
    <property type="molecule type" value="Genomic_DNA"/>
</dbReference>
<accession>A0A6C0FHD3</accession>
<keyword evidence="1" id="KW-1133">Transmembrane helix</keyword>
<name>A0A6C0FHD3_9ZZZZ</name>
<feature type="transmembrane region" description="Helical" evidence="1">
    <location>
        <begin position="21"/>
        <end position="44"/>
    </location>
</feature>
<sequence>MTRVYPESIQKSDETYYLMKTVVFTMCFCVCSCVGLIVVLTSVIEKDNNDGS</sequence>
<proteinExistence type="predicted"/>
<reference evidence="2" key="1">
    <citation type="journal article" date="2020" name="Nature">
        <title>Giant virus diversity and host interactions through global metagenomics.</title>
        <authorList>
            <person name="Schulz F."/>
            <person name="Roux S."/>
            <person name="Paez-Espino D."/>
            <person name="Jungbluth S."/>
            <person name="Walsh D.A."/>
            <person name="Denef V.J."/>
            <person name="McMahon K.D."/>
            <person name="Konstantinidis K.T."/>
            <person name="Eloe-Fadrosh E.A."/>
            <person name="Kyrpides N.C."/>
            <person name="Woyke T."/>
        </authorList>
    </citation>
    <scope>NUCLEOTIDE SEQUENCE</scope>
    <source>
        <strain evidence="2">GVMAG-S-ERX556126-94</strain>
    </source>
</reference>